<comment type="similarity">
    <text evidence="7">Belongs to the WD repeat SMU1 family.</text>
</comment>
<feature type="repeat" description="WD" evidence="8">
    <location>
        <begin position="223"/>
        <end position="252"/>
    </location>
</feature>
<feature type="region of interest" description="Disordered" evidence="9">
    <location>
        <begin position="523"/>
        <end position="542"/>
    </location>
</feature>
<protein>
    <recommendedName>
        <fullName evidence="10">CTLH domain-containing protein</fullName>
    </recommendedName>
</protein>
<keyword evidence="3" id="KW-0507">mRNA processing</keyword>
<sequence>MSVEVASADVARVVLQFLKENGLSRTFRTFQEECEVYLNTVDAVDALVEDIESGQWDAVIRALTGLRLTEPFVIDLFEHVVLELLELRELDAARAMLRESTVFDVMKRRNPDRFLALERSVSLAAVDVSENLFGSGTTKQVRRNALAKSVQKEVASAAPARLLALLGQSLKYQHSQGLLPPGTKLDLFRNIVPELNSEDDAPCVLQTTNIKFGTKQYAECALFSPKDDMFLTGSSDGFIEVWDYLSGRYRTDLKYQAEDDLISHEEKICCMCFSREGEMLATGGAEKKLKVWRLRSGKVLRRIELVRAPSCMKFSRDGAQLLVGFPDGAVRIYGLKSGKILKELHGHTAIVNDIHYSADGASIFTGSADGTIRVWSNHTSQSIKVLRPTHVREGTSVLKLCPLPDDREKFLVCCRSPILQYMSADGTFSSKVDTKADVADACFSAKGTFIYALGDDGSLRIFKTDDTSEVLTEVKVLSSRVLGICHHPQKNALAVYGTESVVHILRPNRRRLQAMNIHTDERRSHDTYAMKSSGESTREERRTPTCLLIPEARRRQLCTSVSSVCSLANTVAEEVLLVVF</sequence>
<reference evidence="11 12" key="1">
    <citation type="journal article" date="2023" name="Nat. Commun.">
        <title>Origin of minicircular mitochondrial genomes in red algae.</title>
        <authorList>
            <person name="Lee Y."/>
            <person name="Cho C.H."/>
            <person name="Lee Y.M."/>
            <person name="Park S.I."/>
            <person name="Yang J.H."/>
            <person name="West J.A."/>
            <person name="Bhattacharya D."/>
            <person name="Yoon H.S."/>
        </authorList>
    </citation>
    <scope>NUCLEOTIDE SEQUENCE [LARGE SCALE GENOMIC DNA]</scope>
    <source>
        <strain evidence="11 12">CCMP1338</strain>
        <tissue evidence="11">Whole cell</tissue>
    </source>
</reference>
<evidence type="ECO:0000256" key="8">
    <source>
        <dbReference type="PROSITE-ProRule" id="PRU00221"/>
    </source>
</evidence>
<dbReference type="PROSITE" id="PS50294">
    <property type="entry name" value="WD_REPEATS_REGION"/>
    <property type="match status" value="2"/>
</dbReference>
<dbReference type="InterPro" id="IPR045184">
    <property type="entry name" value="SMU1"/>
</dbReference>
<dbReference type="InterPro" id="IPR001680">
    <property type="entry name" value="WD40_rpt"/>
</dbReference>
<dbReference type="GO" id="GO:0000398">
    <property type="term" value="P:mRNA splicing, via spliceosome"/>
    <property type="evidence" value="ECO:0007669"/>
    <property type="project" value="InterPro"/>
</dbReference>
<feature type="domain" description="CTLH" evidence="10">
    <location>
        <begin position="40"/>
        <end position="92"/>
    </location>
</feature>
<evidence type="ECO:0000256" key="1">
    <source>
        <dbReference type="ARBA" id="ARBA00004123"/>
    </source>
</evidence>
<dbReference type="PROSITE" id="PS50897">
    <property type="entry name" value="CTLH"/>
    <property type="match status" value="1"/>
</dbReference>
<evidence type="ECO:0000256" key="2">
    <source>
        <dbReference type="ARBA" id="ARBA00022574"/>
    </source>
</evidence>
<feature type="repeat" description="WD" evidence="8">
    <location>
        <begin position="261"/>
        <end position="302"/>
    </location>
</feature>
<dbReference type="PROSITE" id="PS50896">
    <property type="entry name" value="LISH"/>
    <property type="match status" value="1"/>
</dbReference>
<dbReference type="InterPro" id="IPR006594">
    <property type="entry name" value="LisH"/>
</dbReference>
<dbReference type="InterPro" id="IPR036322">
    <property type="entry name" value="WD40_repeat_dom_sf"/>
</dbReference>
<evidence type="ECO:0000256" key="6">
    <source>
        <dbReference type="ARBA" id="ARBA00023242"/>
    </source>
</evidence>
<evidence type="ECO:0000256" key="3">
    <source>
        <dbReference type="ARBA" id="ARBA00022664"/>
    </source>
</evidence>
<keyword evidence="12" id="KW-1185">Reference proteome</keyword>
<evidence type="ECO:0000256" key="4">
    <source>
        <dbReference type="ARBA" id="ARBA00022737"/>
    </source>
</evidence>
<comment type="caution">
    <text evidence="11">The sequence shown here is derived from an EMBL/GenBank/DDBJ whole genome shotgun (WGS) entry which is preliminary data.</text>
</comment>
<dbReference type="PANTHER" id="PTHR22848">
    <property type="entry name" value="WD40 REPEAT PROTEIN"/>
    <property type="match status" value="1"/>
</dbReference>
<feature type="repeat" description="WD" evidence="8">
    <location>
        <begin position="344"/>
        <end position="385"/>
    </location>
</feature>
<evidence type="ECO:0000313" key="11">
    <source>
        <dbReference type="EMBL" id="KAJ8907546.1"/>
    </source>
</evidence>
<comment type="subcellular location">
    <subcellularLocation>
        <location evidence="1">Nucleus</location>
    </subcellularLocation>
</comment>
<dbReference type="InterPro" id="IPR054532">
    <property type="entry name" value="TPL_SMU1_LisH-like"/>
</dbReference>
<dbReference type="SMART" id="SM00320">
    <property type="entry name" value="WD40"/>
    <property type="match status" value="6"/>
</dbReference>
<keyword evidence="5" id="KW-0508">mRNA splicing</keyword>
<keyword evidence="6" id="KW-0539">Nucleus</keyword>
<gene>
    <name evidence="11" type="ORF">NDN08_007657</name>
</gene>
<proteinExistence type="inferred from homology"/>
<dbReference type="EMBL" id="JAMWBK010000002">
    <property type="protein sequence ID" value="KAJ8907546.1"/>
    <property type="molecule type" value="Genomic_DNA"/>
</dbReference>
<dbReference type="GO" id="GO:0005634">
    <property type="term" value="C:nucleus"/>
    <property type="evidence" value="ECO:0007669"/>
    <property type="project" value="UniProtKB-SubCell"/>
</dbReference>
<dbReference type="Gene3D" id="2.130.10.10">
    <property type="entry name" value="YVTN repeat-like/Quinoprotein amine dehydrogenase"/>
    <property type="match status" value="3"/>
</dbReference>
<keyword evidence="4" id="KW-0677">Repeat</keyword>
<keyword evidence="2 8" id="KW-0853">WD repeat</keyword>
<dbReference type="SUPFAM" id="SSF50978">
    <property type="entry name" value="WD40 repeat-like"/>
    <property type="match status" value="1"/>
</dbReference>
<dbReference type="InterPro" id="IPR015943">
    <property type="entry name" value="WD40/YVTN_repeat-like_dom_sf"/>
</dbReference>
<evidence type="ECO:0000256" key="7">
    <source>
        <dbReference type="ARBA" id="ARBA00025801"/>
    </source>
</evidence>
<accession>A0AAV8V100</accession>
<evidence type="ECO:0000256" key="9">
    <source>
        <dbReference type="SAM" id="MobiDB-lite"/>
    </source>
</evidence>
<dbReference type="PROSITE" id="PS50082">
    <property type="entry name" value="WD_REPEATS_2"/>
    <property type="match status" value="3"/>
</dbReference>
<evidence type="ECO:0000259" key="10">
    <source>
        <dbReference type="PROSITE" id="PS50897"/>
    </source>
</evidence>
<evidence type="ECO:0000256" key="5">
    <source>
        <dbReference type="ARBA" id="ARBA00023187"/>
    </source>
</evidence>
<dbReference type="InterPro" id="IPR006595">
    <property type="entry name" value="CTLH_C"/>
</dbReference>
<dbReference type="Proteomes" id="UP001157974">
    <property type="component" value="Unassembled WGS sequence"/>
</dbReference>
<dbReference type="AlphaFoldDB" id="A0AAV8V100"/>
<dbReference type="Pfam" id="PF00400">
    <property type="entry name" value="WD40"/>
    <property type="match status" value="3"/>
</dbReference>
<name>A0AAV8V100_9RHOD</name>
<evidence type="ECO:0000313" key="12">
    <source>
        <dbReference type="Proteomes" id="UP001157974"/>
    </source>
</evidence>
<organism evidence="11 12">
    <name type="scientific">Rhodosorus marinus</name>
    <dbReference type="NCBI Taxonomy" id="101924"/>
    <lineage>
        <taxon>Eukaryota</taxon>
        <taxon>Rhodophyta</taxon>
        <taxon>Stylonematophyceae</taxon>
        <taxon>Stylonematales</taxon>
        <taxon>Stylonemataceae</taxon>
        <taxon>Rhodosorus</taxon>
    </lineage>
</organism>
<dbReference type="Pfam" id="PF17814">
    <property type="entry name" value="LisH_TPL"/>
    <property type="match status" value="1"/>
</dbReference>
<dbReference type="SMART" id="SM00667">
    <property type="entry name" value="LisH"/>
    <property type="match status" value="1"/>
</dbReference>